<accession>A0A6N2WGX1</accession>
<dbReference type="RefSeq" id="WP_202977458.1">
    <property type="nucleotide sequence ID" value="NZ_BAABZC010000004.1"/>
</dbReference>
<dbReference type="AlphaFoldDB" id="A0A6N2WGX1"/>
<name>A0A6N2WGX1_9BACE</name>
<organism evidence="1">
    <name type="scientific">Bacteroides intestinalis</name>
    <dbReference type="NCBI Taxonomy" id="329854"/>
    <lineage>
        <taxon>Bacteria</taxon>
        <taxon>Pseudomonadati</taxon>
        <taxon>Bacteroidota</taxon>
        <taxon>Bacteroidia</taxon>
        <taxon>Bacteroidales</taxon>
        <taxon>Bacteroidaceae</taxon>
        <taxon>Bacteroides</taxon>
    </lineage>
</organism>
<gene>
    <name evidence="1" type="ORF">BILFYP9_00142</name>
</gene>
<protein>
    <submittedName>
        <fullName evidence="1">Uncharacterized protein</fullName>
    </submittedName>
</protein>
<reference evidence="1" key="1">
    <citation type="submission" date="2019-11" db="EMBL/GenBank/DDBJ databases">
        <authorList>
            <person name="Feng L."/>
        </authorList>
    </citation>
    <scope>NUCLEOTIDE SEQUENCE</scope>
    <source>
        <strain evidence="1">BintestinalisLFYP9</strain>
    </source>
</reference>
<proteinExistence type="predicted"/>
<evidence type="ECO:0000313" key="1">
    <source>
        <dbReference type="EMBL" id="VYT41107.1"/>
    </source>
</evidence>
<sequence>MDYKNINPAKLVETLFMENPLELYDYLLRSTLTDVYTELKKTSKEGWMSYSSLLIDKFAIHSSSFFHLSSGIIEHRKSGEQVRMNGYDLFTVNTTFRAIMETYATFNHLFVEPSSCEEKEFRFLLWKIDGLTEKSRFIINQDDFGEAKTIIENDKLTLNNTILEFESCKFYKSIDGNQLNKIYNPSKKHYRWRFLFSNEEINPLSITALINHVFNTRAFINTYKYTSIHTHSNYYAIEEFEKIRGKTLTKEYTDPLTRLAIITTAMLIDDICSMDDNAKLLVLPIPVIRFIKGMSHSVRSFKES</sequence>
<dbReference type="EMBL" id="CACRSU010000045">
    <property type="protein sequence ID" value="VYT41107.1"/>
    <property type="molecule type" value="Genomic_DNA"/>
</dbReference>